<sequence>MDAETLNEYWSTNSHPRMSTTSMHRRVQVFHTKEPLLHQTTEKQELPRRQHLQTIQLQPEETQELLLWHPYLEEEARLYNPQGLRNSTGSQITSSKPFSSKPASRKPLSKYPACSNTIQGKLYSSKQAGRKPTGSKLTGSKHINREATGSKTTTGKLANSESTGSWKLSRNNPITGNYATANTPGGNRPIVNLPAAGNYPAVNPPLETQPAQSQSAGAQPAGFQVRLADYPNIATGTGQVAIRMQRVLPYRALAGPPPLPDGYYYGRLLRLPEGYPQAASAPGSRLAQLVHIEPLTDGQRPHIFYRLDPPRRAPLEPYRWAGQELDEPMLTIAFPDLWPIMPS</sequence>
<gene>
    <name evidence="2" type="ORF">VM1G_11856</name>
</gene>
<reference evidence="2" key="1">
    <citation type="submission" date="2014-12" db="EMBL/GenBank/DDBJ databases">
        <title>Genome Sequence of Valsa Canker Pathogens Uncovers a Specific Adaption of Colonization on Woody Bark.</title>
        <authorList>
            <person name="Yin Z."/>
            <person name="Liu H."/>
            <person name="Gao X."/>
            <person name="Li Z."/>
            <person name="Song N."/>
            <person name="Ke X."/>
            <person name="Dai Q."/>
            <person name="Wu Y."/>
            <person name="Sun Y."/>
            <person name="Xu J.-R."/>
            <person name="Kang Z.K."/>
            <person name="Wang L."/>
            <person name="Huang L."/>
        </authorList>
    </citation>
    <scope>NUCLEOTIDE SEQUENCE [LARGE SCALE GENOMIC DNA]</scope>
    <source>
        <strain evidence="2">03-8</strain>
    </source>
</reference>
<keyword evidence="3" id="KW-1185">Reference proteome</keyword>
<dbReference type="EMBL" id="CM003106">
    <property type="protein sequence ID" value="KUI72735.1"/>
    <property type="molecule type" value="Genomic_DNA"/>
</dbReference>
<protein>
    <submittedName>
        <fullName evidence="2">Uncharacterized protein</fullName>
    </submittedName>
</protein>
<evidence type="ECO:0000313" key="3">
    <source>
        <dbReference type="Proteomes" id="UP000078559"/>
    </source>
</evidence>
<feature type="compositionally biased region" description="Polar residues" evidence="1">
    <location>
        <begin position="8"/>
        <end position="21"/>
    </location>
</feature>
<organism evidence="2 3">
    <name type="scientific">Cytospora mali</name>
    <name type="common">Apple Valsa canker fungus</name>
    <name type="synonym">Valsa mali</name>
    <dbReference type="NCBI Taxonomy" id="578113"/>
    <lineage>
        <taxon>Eukaryota</taxon>
        <taxon>Fungi</taxon>
        <taxon>Dikarya</taxon>
        <taxon>Ascomycota</taxon>
        <taxon>Pezizomycotina</taxon>
        <taxon>Sordariomycetes</taxon>
        <taxon>Sordariomycetidae</taxon>
        <taxon>Diaporthales</taxon>
        <taxon>Cytosporaceae</taxon>
        <taxon>Cytospora</taxon>
    </lineage>
</organism>
<feature type="compositionally biased region" description="Polar residues" evidence="1">
    <location>
        <begin position="147"/>
        <end position="172"/>
    </location>
</feature>
<accession>A0A194W9I4</accession>
<feature type="region of interest" description="Disordered" evidence="1">
    <location>
        <begin position="1"/>
        <end position="21"/>
    </location>
</feature>
<feature type="compositionally biased region" description="Polar residues" evidence="1">
    <location>
        <begin position="83"/>
        <end position="102"/>
    </location>
</feature>
<feature type="region of interest" description="Disordered" evidence="1">
    <location>
        <begin position="82"/>
        <end position="172"/>
    </location>
</feature>
<proteinExistence type="predicted"/>
<dbReference type="AlphaFoldDB" id="A0A194W9I4"/>
<feature type="compositionally biased region" description="Polar residues" evidence="1">
    <location>
        <begin position="114"/>
        <end position="127"/>
    </location>
</feature>
<dbReference type="Proteomes" id="UP000078559">
    <property type="component" value="Chromosome 9"/>
</dbReference>
<evidence type="ECO:0000256" key="1">
    <source>
        <dbReference type="SAM" id="MobiDB-lite"/>
    </source>
</evidence>
<evidence type="ECO:0000313" key="2">
    <source>
        <dbReference type="EMBL" id="KUI72735.1"/>
    </source>
</evidence>
<name>A0A194W9I4_CYTMA</name>